<dbReference type="Pfam" id="PF07690">
    <property type="entry name" value="MFS_1"/>
    <property type="match status" value="1"/>
</dbReference>
<reference evidence="9 10" key="1">
    <citation type="submission" date="2016-01" db="EMBL/GenBank/DDBJ databases">
        <authorList>
            <person name="Mitreva M."/>
            <person name="Pepin K.H."/>
            <person name="Mihindukulasuriya K.A."/>
            <person name="Fulton R."/>
            <person name="Fronick C."/>
            <person name="O'Laughlin M."/>
            <person name="Miner T."/>
            <person name="Herter B."/>
            <person name="Rosa B.A."/>
            <person name="Cordes M."/>
            <person name="Tomlinson C."/>
            <person name="Wollam A."/>
            <person name="Palsikar V.B."/>
            <person name="Mardis E.R."/>
            <person name="Wilson R.K."/>
        </authorList>
    </citation>
    <scope>NUCLEOTIDE SEQUENCE [LARGE SCALE GENOMIC DNA]</scope>
    <source>
        <strain evidence="9 10">KA00071</strain>
    </source>
</reference>
<dbReference type="InterPro" id="IPR036259">
    <property type="entry name" value="MFS_trans_sf"/>
</dbReference>
<feature type="transmembrane region" description="Helical" evidence="7">
    <location>
        <begin position="268"/>
        <end position="287"/>
    </location>
</feature>
<feature type="transmembrane region" description="Helical" evidence="7">
    <location>
        <begin position="175"/>
        <end position="198"/>
    </location>
</feature>
<evidence type="ECO:0000313" key="10">
    <source>
        <dbReference type="Proteomes" id="UP000070467"/>
    </source>
</evidence>
<evidence type="ECO:0000256" key="1">
    <source>
        <dbReference type="ARBA" id="ARBA00004651"/>
    </source>
</evidence>
<dbReference type="EMBL" id="LSDB01000003">
    <property type="protein sequence ID" value="KXB58867.1"/>
    <property type="molecule type" value="Genomic_DNA"/>
</dbReference>
<comment type="caution">
    <text evidence="9">The sequence shown here is derived from an EMBL/GenBank/DDBJ whole genome shotgun (WGS) entry which is preliminary data.</text>
</comment>
<feature type="domain" description="Major facilitator superfamily (MFS) profile" evidence="8">
    <location>
        <begin position="40"/>
        <end position="453"/>
    </location>
</feature>
<evidence type="ECO:0000313" key="9">
    <source>
        <dbReference type="EMBL" id="KXB58867.1"/>
    </source>
</evidence>
<dbReference type="InterPro" id="IPR020846">
    <property type="entry name" value="MFS_dom"/>
</dbReference>
<dbReference type="InterPro" id="IPR011701">
    <property type="entry name" value="MFS"/>
</dbReference>
<feature type="transmembrane region" description="Helical" evidence="7">
    <location>
        <begin position="362"/>
        <end position="382"/>
    </location>
</feature>
<evidence type="ECO:0000259" key="8">
    <source>
        <dbReference type="PROSITE" id="PS50850"/>
    </source>
</evidence>
<feature type="transmembrane region" description="Helical" evidence="7">
    <location>
        <begin position="78"/>
        <end position="97"/>
    </location>
</feature>
<evidence type="ECO:0000256" key="6">
    <source>
        <dbReference type="ARBA" id="ARBA00023136"/>
    </source>
</evidence>
<feature type="transmembrane region" description="Helical" evidence="7">
    <location>
        <begin position="40"/>
        <end position="58"/>
    </location>
</feature>
<keyword evidence="10" id="KW-1185">Reference proteome</keyword>
<protein>
    <submittedName>
        <fullName evidence="9">Glycerol-3-phosphate transporter</fullName>
    </submittedName>
</protein>
<comment type="subcellular location">
    <subcellularLocation>
        <location evidence="1">Cell membrane</location>
        <topology evidence="1">Multi-pass membrane protein</topology>
    </subcellularLocation>
</comment>
<dbReference type="SUPFAM" id="SSF103473">
    <property type="entry name" value="MFS general substrate transporter"/>
    <property type="match status" value="1"/>
</dbReference>
<organism evidence="9 10">
    <name type="scientific">Gemelliphila asaccharolytica</name>
    <dbReference type="NCBI Taxonomy" id="502393"/>
    <lineage>
        <taxon>Bacteria</taxon>
        <taxon>Bacillati</taxon>
        <taxon>Bacillota</taxon>
        <taxon>Bacilli</taxon>
        <taxon>Bacillales</taxon>
        <taxon>Gemellaceae</taxon>
        <taxon>Gemelliphila</taxon>
    </lineage>
</organism>
<dbReference type="InterPro" id="IPR021159">
    <property type="entry name" value="Sugar-P_transporter_CS"/>
</dbReference>
<dbReference type="PANTHER" id="PTHR43826:SF6">
    <property type="entry name" value="GLYCEROL-3-PHOSPHATE TRANSPORTER"/>
    <property type="match status" value="1"/>
</dbReference>
<keyword evidence="4 7" id="KW-0812">Transmembrane</keyword>
<dbReference type="PIRSF" id="PIRSF002808">
    <property type="entry name" value="Hexose_phosphate_transp"/>
    <property type="match status" value="1"/>
</dbReference>
<feature type="transmembrane region" description="Helical" evidence="7">
    <location>
        <begin position="307"/>
        <end position="327"/>
    </location>
</feature>
<feature type="transmembrane region" description="Helical" evidence="7">
    <location>
        <begin position="339"/>
        <end position="356"/>
    </location>
</feature>
<comment type="similarity">
    <text evidence="2">Belongs to the major facilitator superfamily. Organophosphate:Pi antiporter (OPA) (TC 2.A.1.4) family.</text>
</comment>
<feature type="transmembrane region" description="Helical" evidence="7">
    <location>
        <begin position="429"/>
        <end position="450"/>
    </location>
</feature>
<evidence type="ECO:0000256" key="5">
    <source>
        <dbReference type="ARBA" id="ARBA00022989"/>
    </source>
</evidence>
<keyword evidence="6 7" id="KW-0472">Membrane</keyword>
<dbReference type="Proteomes" id="UP000070467">
    <property type="component" value="Unassembled WGS sequence"/>
</dbReference>
<evidence type="ECO:0000256" key="4">
    <source>
        <dbReference type="ARBA" id="ARBA00022692"/>
    </source>
</evidence>
<dbReference type="Gene3D" id="1.20.1250.20">
    <property type="entry name" value="MFS general substrate transporter like domains"/>
    <property type="match status" value="2"/>
</dbReference>
<dbReference type="PROSITE" id="PS00942">
    <property type="entry name" value="GLPT"/>
    <property type="match status" value="1"/>
</dbReference>
<dbReference type="PANTHER" id="PTHR43826">
    <property type="entry name" value="GLUCOSE-6-PHOSPHATE EXCHANGER SLC37A4"/>
    <property type="match status" value="1"/>
</dbReference>
<keyword evidence="3" id="KW-0813">Transport</keyword>
<sequence>MLYNAVNKDKGGNKMFSFLKASAPKPRMAAEKVDAYYKRLRWQVFSGVFIGYAAYYLIRKNFSLAMPHLIQEYGFTKAQLGTVSLALSLAYGISKFVMGNVSDRSNPKYFITIGLVSSAIVSLIFGLVPGVLASIPTMIVLSALNGWFQGMGYPPGAKTMTNWFSTSERGVWWSFWNVSHNLGGGLIGPLALVGIAIFGTWRSLFYLPAIIAIILAVIMFFLMRDTPESEGLPPVDEYKGEKVVQKVESAHTLSSKDIFLKYIINNKFLWSIAIANIFVYFIRYGIIDWAPTYLKEVKHFTVDKQSWAYFLYEYAGIFGMLASGFLSDKVFKGHRAPPMLLFLCGVLIAIFVYWKNPPGNPIVDNLCLVAIGFLIYGPVMMIGLQAADLVPRVATGTATGLTGLFGYLLGSASAGTVMGFLVDNFGWNGGFMALIGSCILAFIFIGFTLFKKTSKQLEEK</sequence>
<keyword evidence="5 7" id="KW-1133">Transmembrane helix</keyword>
<feature type="transmembrane region" description="Helical" evidence="7">
    <location>
        <begin position="109"/>
        <end position="128"/>
    </location>
</feature>
<evidence type="ECO:0000256" key="3">
    <source>
        <dbReference type="ARBA" id="ARBA00022448"/>
    </source>
</evidence>
<dbReference type="CDD" id="cd17345">
    <property type="entry name" value="MFS_GlpT"/>
    <property type="match status" value="1"/>
</dbReference>
<evidence type="ECO:0000256" key="7">
    <source>
        <dbReference type="SAM" id="Phobius"/>
    </source>
</evidence>
<evidence type="ECO:0000256" key="2">
    <source>
        <dbReference type="ARBA" id="ARBA00009598"/>
    </source>
</evidence>
<dbReference type="InterPro" id="IPR000849">
    <property type="entry name" value="Sugar_P_transporter"/>
</dbReference>
<accession>A0ABR5TN84</accession>
<dbReference type="NCBIfam" id="TIGR00881">
    <property type="entry name" value="2A0104"/>
    <property type="match status" value="1"/>
</dbReference>
<proteinExistence type="inferred from homology"/>
<name>A0ABR5TN84_9BACL</name>
<dbReference type="InterPro" id="IPR051337">
    <property type="entry name" value="OPA_Antiporter"/>
</dbReference>
<gene>
    <name evidence="9" type="ORF">HMPREF1871_00110</name>
</gene>
<dbReference type="PROSITE" id="PS50850">
    <property type="entry name" value="MFS"/>
    <property type="match status" value="1"/>
</dbReference>
<feature type="transmembrane region" description="Helical" evidence="7">
    <location>
        <begin position="204"/>
        <end position="223"/>
    </location>
</feature>